<dbReference type="GO" id="GO:0050661">
    <property type="term" value="F:NADP binding"/>
    <property type="evidence" value="ECO:0007669"/>
    <property type="project" value="UniProtKB-UniRule"/>
</dbReference>
<dbReference type="SUPFAM" id="SSF51735">
    <property type="entry name" value="NAD(P)-binding Rossmann-fold domains"/>
    <property type="match status" value="1"/>
</dbReference>
<evidence type="ECO:0000256" key="2">
    <source>
        <dbReference type="ARBA" id="ARBA00022490"/>
    </source>
</evidence>
<dbReference type="RefSeq" id="WP_013175200.1">
    <property type="nucleotide sequence ID" value="NC_014220.1"/>
</dbReference>
<dbReference type="HOGENOM" id="CLU_047479_0_1_9"/>
<dbReference type="UniPathway" id="UPA00034">
    <property type="reaction ID" value="UER00018"/>
</dbReference>
<evidence type="ECO:0000256" key="5">
    <source>
        <dbReference type="ARBA" id="ARBA00022915"/>
    </source>
</evidence>
<feature type="binding site" evidence="13">
    <location>
        <position position="44"/>
    </location>
    <ligand>
        <name>NADP(+)</name>
        <dbReference type="ChEBI" id="CHEBI:58349"/>
    </ligand>
</feature>
<keyword evidence="5 13" id="KW-0220">Diaminopimelate biosynthesis</keyword>
<dbReference type="InterPro" id="IPR036291">
    <property type="entry name" value="NAD(P)-bd_dom_sf"/>
</dbReference>
<feature type="binding site" evidence="13">
    <location>
        <begin position="11"/>
        <end position="16"/>
    </location>
    <ligand>
        <name>NAD(+)</name>
        <dbReference type="ChEBI" id="CHEBI:57540"/>
    </ligand>
</feature>
<dbReference type="HAMAP" id="MF_00102">
    <property type="entry name" value="DapB"/>
    <property type="match status" value="1"/>
</dbReference>
<keyword evidence="6 13" id="KW-0560">Oxidoreductase</keyword>
<dbReference type="KEGG" id="slp:Slip_1019"/>
<dbReference type="STRING" id="643648.Slip_1019"/>
<evidence type="ECO:0000256" key="1">
    <source>
        <dbReference type="ARBA" id="ARBA00006642"/>
    </source>
</evidence>
<keyword evidence="17" id="KW-1185">Reference proteome</keyword>
<dbReference type="EC" id="1.17.1.8" evidence="10 13"/>
<evidence type="ECO:0000313" key="16">
    <source>
        <dbReference type="EMBL" id="ADI01798.1"/>
    </source>
</evidence>
<dbReference type="GO" id="GO:0008839">
    <property type="term" value="F:4-hydroxy-tetrahydrodipicolinate reductase"/>
    <property type="evidence" value="ECO:0007669"/>
    <property type="project" value="UniProtKB-UniRule"/>
</dbReference>
<feature type="binding site" evidence="13">
    <location>
        <position position="37"/>
    </location>
    <ligand>
        <name>NAD(+)</name>
        <dbReference type="ChEBI" id="CHEBI:57540"/>
    </ligand>
</feature>
<evidence type="ECO:0000259" key="15">
    <source>
        <dbReference type="Pfam" id="PF05173"/>
    </source>
</evidence>
<comment type="subcellular location">
    <subcellularLocation>
        <location evidence="13">Cytoplasm</location>
    </subcellularLocation>
</comment>
<dbReference type="PANTHER" id="PTHR20836:SF0">
    <property type="entry name" value="4-HYDROXY-TETRAHYDRODIPICOLINATE REDUCTASE 1, CHLOROPLASTIC-RELATED"/>
    <property type="match status" value="1"/>
</dbReference>
<dbReference type="Gene3D" id="3.30.360.10">
    <property type="entry name" value="Dihydrodipicolinate Reductase, domain 2"/>
    <property type="match status" value="1"/>
</dbReference>
<dbReference type="GO" id="GO:0016726">
    <property type="term" value="F:oxidoreductase activity, acting on CH or CH2 groups, NAD or NADP as acceptor"/>
    <property type="evidence" value="ECO:0007669"/>
    <property type="project" value="UniProtKB-UniRule"/>
</dbReference>
<feature type="binding site" evidence="13">
    <location>
        <begin position="166"/>
        <end position="167"/>
    </location>
    <ligand>
        <name>(S)-2,3,4,5-tetrahydrodipicolinate</name>
        <dbReference type="ChEBI" id="CHEBI:16845"/>
    </ligand>
</feature>
<gene>
    <name evidence="13" type="primary">dapB</name>
    <name evidence="16" type="ordered locus">Slip_1019</name>
</gene>
<dbReference type="PROSITE" id="PS01298">
    <property type="entry name" value="DAPB"/>
    <property type="match status" value="1"/>
</dbReference>
<evidence type="ECO:0000256" key="7">
    <source>
        <dbReference type="ARBA" id="ARBA00023027"/>
    </source>
</evidence>
<reference evidence="17" key="1">
    <citation type="journal article" date="2010" name="Stand. Genomic Sci.">
        <title>Complete genome sequence of Syntrophothermus lipocalidus type strain (TGB-C1T).</title>
        <authorList>
            <consortium name="US DOE Joint Genome Institute (JGI-PGF)"/>
            <person name="Djao O."/>
            <person name="Zhang X."/>
            <person name="Lucas S."/>
            <person name="Lapidus A."/>
            <person name="Glavina Del Rio T."/>
            <person name="Nolan M."/>
            <person name="Tice H."/>
            <person name="Cheng J."/>
            <person name="Han C."/>
            <person name="Tapia R."/>
            <person name="Goodwin L."/>
            <person name="Pitluck S."/>
            <person name="Liolios K."/>
            <person name="Ivanova N."/>
            <person name="Mavromatis K."/>
            <person name="Mikhailova N."/>
            <person name="Ovchinnikova G."/>
            <person name="Pati A."/>
            <person name="Brambilla E."/>
            <person name="Chen A."/>
            <person name="Palaniappan K."/>
            <person name="Land M."/>
            <person name="Hauser L."/>
            <person name="Chang Y."/>
            <person name="Jeffries C."/>
            <person name="Rohde M."/>
            <person name="Sikorski J."/>
            <person name="Spring S."/>
            <person name="Goker M."/>
            <person name="Detter J."/>
            <person name="Woyke T."/>
            <person name="Bristow J."/>
            <person name="Eisen J."/>
            <person name="Markowitz V."/>
            <person name="Hugenholtz P."/>
            <person name="Kyrpides N."/>
            <person name="Klenk H."/>
        </authorList>
    </citation>
    <scope>NUCLEOTIDE SEQUENCE [LARGE SCALE GENOMIC DNA]</scope>
    <source>
        <strain evidence="17">DSM 12680 / TGB-C1</strain>
    </source>
</reference>
<dbReference type="NCBIfam" id="TIGR00036">
    <property type="entry name" value="dapB"/>
    <property type="match status" value="1"/>
</dbReference>
<comment type="similarity">
    <text evidence="1 13">Belongs to the DapB family.</text>
</comment>
<protein>
    <recommendedName>
        <fullName evidence="10 13">4-hydroxy-tetrahydrodipicolinate reductase</fullName>
        <shortName evidence="13">HTPA reductase</shortName>
        <ecNumber evidence="10 13">1.17.1.8</ecNumber>
    </recommendedName>
</protein>
<feature type="binding site" evidence="13">
    <location>
        <begin position="100"/>
        <end position="102"/>
    </location>
    <ligand>
        <name>NAD(+)</name>
        <dbReference type="ChEBI" id="CHEBI:57540"/>
    </ligand>
</feature>
<evidence type="ECO:0000256" key="10">
    <source>
        <dbReference type="ARBA" id="ARBA00038983"/>
    </source>
</evidence>
<keyword evidence="8 13" id="KW-0457">Lysine biosynthesis</keyword>
<dbReference type="GO" id="GO:0009089">
    <property type="term" value="P:lysine biosynthetic process via diaminopimelate"/>
    <property type="evidence" value="ECO:0007669"/>
    <property type="project" value="UniProtKB-UniRule"/>
</dbReference>
<comment type="function">
    <text evidence="13">Catalyzes the conversion of 4-hydroxy-tetrahydrodipicolinate (HTPA) to tetrahydrodipicolinate.</text>
</comment>
<dbReference type="AlphaFoldDB" id="D7CM63"/>
<comment type="caution">
    <text evidence="13">Lacks conserved residue(s) required for the propagation of feature annotation.</text>
</comment>
<dbReference type="InterPro" id="IPR022663">
    <property type="entry name" value="DapB_C"/>
</dbReference>
<reference evidence="16 17" key="2">
    <citation type="journal article" date="2010" name="Stand. Genomic Sci.">
        <title>Complete genome sequence of Syntrophothermus lipocalidus type strain (TGB-C1).</title>
        <authorList>
            <person name="Djao O.D."/>
            <person name="Zhang X."/>
            <person name="Lucas S."/>
            <person name="Lapidus A."/>
            <person name="Del Rio T.G."/>
            <person name="Nolan M."/>
            <person name="Tice H."/>
            <person name="Cheng J.F."/>
            <person name="Han C."/>
            <person name="Tapia R."/>
            <person name="Goodwin L."/>
            <person name="Pitluck S."/>
            <person name="Liolios K."/>
            <person name="Ivanova N."/>
            <person name="Mavromatis K."/>
            <person name="Mikhailova N."/>
            <person name="Ovchinnikova G."/>
            <person name="Pati A."/>
            <person name="Brambilla E."/>
            <person name="Chen A."/>
            <person name="Palaniappan K."/>
            <person name="Land M."/>
            <person name="Hauser L."/>
            <person name="Chang Y.J."/>
            <person name="Jeffries C.D."/>
            <person name="Rohde M."/>
            <person name="Sikorski J."/>
            <person name="Spring S."/>
            <person name="Goker M."/>
            <person name="Detter J.C."/>
            <person name="Woyke T."/>
            <person name="Bristow J."/>
            <person name="Eisen J.A."/>
            <person name="Markowitz V."/>
            <person name="Hugenholtz P."/>
            <person name="Kyrpides N.C."/>
            <person name="Klenk H.P."/>
        </authorList>
    </citation>
    <scope>NUCLEOTIDE SEQUENCE [LARGE SCALE GENOMIC DNA]</scope>
    <source>
        <strain evidence="17">DSM 12680 / TGB-C1</strain>
    </source>
</reference>
<comment type="caution">
    <text evidence="13">Was originally thought to be a dihydrodipicolinate reductase (DHDPR), catalyzing the conversion of dihydrodipicolinate to tetrahydrodipicolinate. However, it was shown in E.coli that the substrate of the enzymatic reaction is not dihydrodipicolinate (DHDP) but in fact (2S,4S)-4-hydroxy-2,3,4,5-tetrahydrodipicolinic acid (HTPA), the product released by the DapA-catalyzed reaction.</text>
</comment>
<dbReference type="PIRSF" id="PIRSF000161">
    <property type="entry name" value="DHPR"/>
    <property type="match status" value="1"/>
</dbReference>
<dbReference type="Pfam" id="PF05173">
    <property type="entry name" value="DapB_C"/>
    <property type="match status" value="1"/>
</dbReference>
<evidence type="ECO:0000256" key="13">
    <source>
        <dbReference type="HAMAP-Rule" id="MF_00102"/>
    </source>
</evidence>
<dbReference type="InterPro" id="IPR000846">
    <property type="entry name" value="DapB_N"/>
</dbReference>
<keyword evidence="3 13" id="KW-0028">Amino-acid biosynthesis</keyword>
<proteinExistence type="inferred from homology"/>
<dbReference type="FunFam" id="3.30.360.10:FF:000009">
    <property type="entry name" value="4-hydroxy-tetrahydrodipicolinate reductase"/>
    <property type="match status" value="1"/>
</dbReference>
<dbReference type="eggNOG" id="COG0289">
    <property type="taxonomic scope" value="Bacteria"/>
</dbReference>
<dbReference type="InterPro" id="IPR022664">
    <property type="entry name" value="DapB_N_CS"/>
</dbReference>
<keyword evidence="2 13" id="KW-0963">Cytoplasm</keyword>
<feature type="domain" description="Dihydrodipicolinate reductase N-terminal" evidence="14">
    <location>
        <begin position="5"/>
        <end position="129"/>
    </location>
</feature>
<evidence type="ECO:0000313" key="17">
    <source>
        <dbReference type="Proteomes" id="UP000000378"/>
    </source>
</evidence>
<evidence type="ECO:0000256" key="8">
    <source>
        <dbReference type="ARBA" id="ARBA00023154"/>
    </source>
</evidence>
<dbReference type="PANTHER" id="PTHR20836">
    <property type="entry name" value="DIHYDRODIPICOLINATE REDUCTASE"/>
    <property type="match status" value="1"/>
</dbReference>
<dbReference type="OrthoDB" id="9790352at2"/>
<comment type="pathway">
    <text evidence="9 13">Amino-acid biosynthesis; L-lysine biosynthesis via DAP pathway; (S)-tetrahydrodipicolinate from L-aspartate: step 4/4.</text>
</comment>
<dbReference type="InterPro" id="IPR023940">
    <property type="entry name" value="DHDPR_bac"/>
</dbReference>
<feature type="binding site" evidence="13">
    <location>
        <position position="157"/>
    </location>
    <ligand>
        <name>(S)-2,3,4,5-tetrahydrodipicolinate</name>
        <dbReference type="ChEBI" id="CHEBI:16845"/>
    </ligand>
</feature>
<dbReference type="SUPFAM" id="SSF55347">
    <property type="entry name" value="Glyceraldehyde-3-phosphate dehydrogenase-like, C-terminal domain"/>
    <property type="match status" value="1"/>
</dbReference>
<sequence>MDARVRVAVAGALGKMGQETVKAVFGDDELLLVGIVDPKGQGKRLSEALAISGLELPIHYDVAEMIDDCKPEIVIDFTTPHTVYSNARTILSRGVTAIIGTTGLNEFELQQLETLAGEKEVGIAVIPNFAIGAVLMMKFAKEAARYFPNVEIIELHHDQKLDAPSGTAVKTAEMINEALAGIPPRAVQETVKLPGCRGGALEGVRVHSVRLPGLVAHQEVIFGGPGQALTIRHDSYNRESFMPGVLLAVKKMAGRKGMVYGLENLL</sequence>
<dbReference type="EMBL" id="CP002048">
    <property type="protein sequence ID" value="ADI01798.1"/>
    <property type="molecule type" value="Genomic_DNA"/>
</dbReference>
<name>D7CM63_SYNLT</name>
<evidence type="ECO:0000259" key="14">
    <source>
        <dbReference type="Pfam" id="PF01113"/>
    </source>
</evidence>
<comment type="subunit">
    <text evidence="13">Homotetramer.</text>
</comment>
<dbReference type="CDD" id="cd02274">
    <property type="entry name" value="DHDPR_N"/>
    <property type="match status" value="1"/>
</dbReference>
<accession>D7CM63</accession>
<keyword evidence="7 13" id="KW-0520">NAD</keyword>
<feature type="active site" description="Proton donor/acceptor" evidence="13">
    <location>
        <position position="156"/>
    </location>
</feature>
<dbReference type="Proteomes" id="UP000000378">
    <property type="component" value="Chromosome"/>
</dbReference>
<evidence type="ECO:0000256" key="3">
    <source>
        <dbReference type="ARBA" id="ARBA00022605"/>
    </source>
</evidence>
<comment type="catalytic activity">
    <reaction evidence="11 13">
        <text>(S)-2,3,4,5-tetrahydrodipicolinate + NADP(+) + H2O = (2S,4S)-4-hydroxy-2,3,4,5-tetrahydrodipicolinate + NADPH + H(+)</text>
        <dbReference type="Rhea" id="RHEA:35331"/>
        <dbReference type="ChEBI" id="CHEBI:15377"/>
        <dbReference type="ChEBI" id="CHEBI:15378"/>
        <dbReference type="ChEBI" id="CHEBI:16845"/>
        <dbReference type="ChEBI" id="CHEBI:57783"/>
        <dbReference type="ChEBI" id="CHEBI:58349"/>
        <dbReference type="ChEBI" id="CHEBI:67139"/>
        <dbReference type="EC" id="1.17.1.8"/>
    </reaction>
</comment>
<evidence type="ECO:0000256" key="12">
    <source>
        <dbReference type="ARBA" id="ARBA00049396"/>
    </source>
</evidence>
<evidence type="ECO:0000256" key="9">
    <source>
        <dbReference type="ARBA" id="ARBA00037922"/>
    </source>
</evidence>
<evidence type="ECO:0000256" key="4">
    <source>
        <dbReference type="ARBA" id="ARBA00022857"/>
    </source>
</evidence>
<organism evidence="16 17">
    <name type="scientific">Syntrophothermus lipocalidus (strain DSM 12680 / TGB-C1)</name>
    <dbReference type="NCBI Taxonomy" id="643648"/>
    <lineage>
        <taxon>Bacteria</taxon>
        <taxon>Bacillati</taxon>
        <taxon>Bacillota</taxon>
        <taxon>Clostridia</taxon>
        <taxon>Eubacteriales</taxon>
        <taxon>Syntrophomonadaceae</taxon>
        <taxon>Syntrophothermus</taxon>
    </lineage>
</organism>
<evidence type="ECO:0000256" key="6">
    <source>
        <dbReference type="ARBA" id="ARBA00023002"/>
    </source>
</evidence>
<evidence type="ECO:0000256" key="11">
    <source>
        <dbReference type="ARBA" id="ARBA00049080"/>
    </source>
</evidence>
<comment type="catalytic activity">
    <reaction evidence="12 13">
        <text>(S)-2,3,4,5-tetrahydrodipicolinate + NAD(+) + H2O = (2S,4S)-4-hydroxy-2,3,4,5-tetrahydrodipicolinate + NADH + H(+)</text>
        <dbReference type="Rhea" id="RHEA:35323"/>
        <dbReference type="ChEBI" id="CHEBI:15377"/>
        <dbReference type="ChEBI" id="CHEBI:15378"/>
        <dbReference type="ChEBI" id="CHEBI:16845"/>
        <dbReference type="ChEBI" id="CHEBI:57540"/>
        <dbReference type="ChEBI" id="CHEBI:57945"/>
        <dbReference type="ChEBI" id="CHEBI:67139"/>
        <dbReference type="EC" id="1.17.1.8"/>
    </reaction>
</comment>
<dbReference type="GO" id="GO:0005829">
    <property type="term" value="C:cytosol"/>
    <property type="evidence" value="ECO:0007669"/>
    <property type="project" value="TreeGrafter"/>
</dbReference>
<dbReference type="GO" id="GO:0019877">
    <property type="term" value="P:diaminopimelate biosynthetic process"/>
    <property type="evidence" value="ECO:0007669"/>
    <property type="project" value="UniProtKB-UniRule"/>
</dbReference>
<dbReference type="GO" id="GO:0051287">
    <property type="term" value="F:NAD binding"/>
    <property type="evidence" value="ECO:0007669"/>
    <property type="project" value="UniProtKB-UniRule"/>
</dbReference>
<keyword evidence="4 13" id="KW-0521">NADP</keyword>
<feature type="active site" description="Proton donor" evidence="13">
    <location>
        <position position="160"/>
    </location>
</feature>
<dbReference type="Gene3D" id="3.40.50.720">
    <property type="entry name" value="NAD(P)-binding Rossmann-like Domain"/>
    <property type="match status" value="1"/>
</dbReference>
<feature type="domain" description="Dihydrodipicolinate reductase C-terminal" evidence="15">
    <location>
        <begin position="132"/>
        <end position="266"/>
    </location>
</feature>
<dbReference type="Pfam" id="PF01113">
    <property type="entry name" value="DapB_N"/>
    <property type="match status" value="1"/>
</dbReference>